<gene>
    <name evidence="11" type="primary">CEP44</name>
    <name evidence="11" type="ORF">PHYPSEUDO_015156</name>
</gene>
<evidence type="ECO:0000256" key="3">
    <source>
        <dbReference type="ARBA" id="ARBA00004647"/>
    </source>
</evidence>
<sequence length="366" mass="40295">MSEQDVRNAAERLRKLLRVAQYPELRALRLEAGAVSDLLRVLHFVLLDSSRAVAQFLADRGYDLYGKTDARFVESAFRLLRDEFRCFPSLSAAQFLTRQFVARRLAIVADAAAAVAQKRQELQRAKRRDEAVWAQPQESSRRREIKPTVENHVLPTAVANHAASILQHLKVQPTADGGRRVRRASSGTPVQINGTGRDGGSVAAPPAPVFTTVRQAAVRFAAESRRRVSEDGFAVDDGVQTDSRSPPPELKACSCSQDSDKLAAAIADLSRQLGEMSSALVGKMISVENRLGRLENQMHDVRAAVVEEREFASKLNSVHITRTAGDVETRSDSELLKAAGLTNTRETLGVESPCSWPPQPSVFERY</sequence>
<dbReference type="InterPro" id="IPR033603">
    <property type="entry name" value="CEP44"/>
</dbReference>
<evidence type="ECO:0000259" key="10">
    <source>
        <dbReference type="Pfam" id="PF15007"/>
    </source>
</evidence>
<evidence type="ECO:0000256" key="2">
    <source>
        <dbReference type="ARBA" id="ARBA00004214"/>
    </source>
</evidence>
<dbReference type="Proteomes" id="UP000694044">
    <property type="component" value="Unassembled WGS sequence"/>
</dbReference>
<keyword evidence="12" id="KW-1185">Reference proteome</keyword>
<evidence type="ECO:0000313" key="12">
    <source>
        <dbReference type="Proteomes" id="UP000694044"/>
    </source>
</evidence>
<keyword evidence="7" id="KW-0206">Cytoskeleton</keyword>
<dbReference type="EMBL" id="JAGDFM010000091">
    <property type="protein sequence ID" value="KAG7386846.1"/>
    <property type="molecule type" value="Genomic_DNA"/>
</dbReference>
<dbReference type="OrthoDB" id="259598at2759"/>
<proteinExistence type="predicted"/>
<evidence type="ECO:0000256" key="5">
    <source>
        <dbReference type="ARBA" id="ARBA00022490"/>
    </source>
</evidence>
<dbReference type="PANTHER" id="PTHR31477:SF1">
    <property type="entry name" value="CENTROSOMAL PROTEIN OF 44 KDA"/>
    <property type="match status" value="1"/>
</dbReference>
<evidence type="ECO:0000256" key="6">
    <source>
        <dbReference type="ARBA" id="ARBA00023054"/>
    </source>
</evidence>
<evidence type="ECO:0000256" key="1">
    <source>
        <dbReference type="ARBA" id="ARBA00004114"/>
    </source>
</evidence>
<comment type="caution">
    <text evidence="11">The sequence shown here is derived from an EMBL/GenBank/DDBJ whole genome shotgun (WGS) entry which is preliminary data.</text>
</comment>
<evidence type="ECO:0000256" key="4">
    <source>
        <dbReference type="ARBA" id="ARBA00014053"/>
    </source>
</evidence>
<evidence type="ECO:0000256" key="8">
    <source>
        <dbReference type="ARBA" id="ARBA00046235"/>
    </source>
</evidence>
<protein>
    <recommendedName>
        <fullName evidence="4">Centrosomal protein of 44 kDa</fullName>
    </recommendedName>
</protein>
<dbReference type="AlphaFoldDB" id="A0A8T1W0U7"/>
<dbReference type="GO" id="GO:0005814">
    <property type="term" value="C:centriole"/>
    <property type="evidence" value="ECO:0007669"/>
    <property type="project" value="UniProtKB-SubCell"/>
</dbReference>
<feature type="compositionally biased region" description="Polar residues" evidence="9">
    <location>
        <begin position="185"/>
        <end position="194"/>
    </location>
</feature>
<dbReference type="Pfam" id="PF15007">
    <property type="entry name" value="CEP44"/>
    <property type="match status" value="1"/>
</dbReference>
<feature type="region of interest" description="Disordered" evidence="9">
    <location>
        <begin position="174"/>
        <end position="205"/>
    </location>
</feature>
<name>A0A8T1W0U7_9STRA</name>
<dbReference type="GO" id="GO:0030496">
    <property type="term" value="C:midbody"/>
    <property type="evidence" value="ECO:0007669"/>
    <property type="project" value="UniProtKB-SubCell"/>
</dbReference>
<comment type="function">
    <text evidence="8">Centriole-enriched microtubule-binding protein involved in centriole biogenesis. In collaboration with CEP295 and POC1B, is required for the centriole-to-centrosome conversion by ensuring the formation of bona fide centriole wall. Functions as a linker component that maintains centrosome cohesion. Associates with CROCC and regulates its stability and localization to the centrosome.</text>
</comment>
<organism evidence="11 12">
    <name type="scientific">Phytophthora pseudosyringae</name>
    <dbReference type="NCBI Taxonomy" id="221518"/>
    <lineage>
        <taxon>Eukaryota</taxon>
        <taxon>Sar</taxon>
        <taxon>Stramenopiles</taxon>
        <taxon>Oomycota</taxon>
        <taxon>Peronosporomycetes</taxon>
        <taxon>Peronosporales</taxon>
        <taxon>Peronosporaceae</taxon>
        <taxon>Phytophthora</taxon>
    </lineage>
</organism>
<keyword evidence="5" id="KW-0963">Cytoplasm</keyword>
<comment type="subcellular location">
    <subcellularLocation>
        <location evidence="1">Cytoplasm</location>
        <location evidence="1">Cytoskeleton</location>
        <location evidence="1">Microtubule organizing center</location>
        <location evidence="1">Centrosome</location>
        <location evidence="1">Centriole</location>
    </subcellularLocation>
    <subcellularLocation>
        <location evidence="3">Cytoplasm</location>
        <location evidence="3">Cytoskeleton</location>
        <location evidence="3">Spindle pole</location>
    </subcellularLocation>
    <subcellularLocation>
        <location evidence="2">Midbody</location>
    </subcellularLocation>
</comment>
<evidence type="ECO:0000256" key="9">
    <source>
        <dbReference type="SAM" id="MobiDB-lite"/>
    </source>
</evidence>
<reference evidence="11" key="1">
    <citation type="submission" date="2021-02" db="EMBL/GenBank/DDBJ databases">
        <authorList>
            <person name="Palmer J.M."/>
        </authorList>
    </citation>
    <scope>NUCLEOTIDE SEQUENCE</scope>
    <source>
        <strain evidence="11">SCRP734</strain>
    </source>
</reference>
<feature type="domain" description="Centrosomal CEP44" evidence="10">
    <location>
        <begin position="5"/>
        <end position="128"/>
    </location>
</feature>
<feature type="region of interest" description="Disordered" evidence="9">
    <location>
        <begin position="232"/>
        <end position="254"/>
    </location>
</feature>
<keyword evidence="6" id="KW-0175">Coiled coil</keyword>
<evidence type="ECO:0000313" key="11">
    <source>
        <dbReference type="EMBL" id="KAG7386846.1"/>
    </source>
</evidence>
<dbReference type="GO" id="GO:0000922">
    <property type="term" value="C:spindle pole"/>
    <property type="evidence" value="ECO:0007669"/>
    <property type="project" value="UniProtKB-SubCell"/>
</dbReference>
<accession>A0A8T1W0U7</accession>
<dbReference type="InterPro" id="IPR029157">
    <property type="entry name" value="CEP44_CC"/>
</dbReference>
<dbReference type="PANTHER" id="PTHR31477">
    <property type="entry name" value="CENTROSOMAL PROTEIN OF 44 KDA"/>
    <property type="match status" value="1"/>
</dbReference>
<evidence type="ECO:0000256" key="7">
    <source>
        <dbReference type="ARBA" id="ARBA00023212"/>
    </source>
</evidence>